<feature type="domain" description="SLH" evidence="3">
    <location>
        <begin position="1974"/>
        <end position="2037"/>
    </location>
</feature>
<dbReference type="EMBL" id="JAGGLV010000011">
    <property type="protein sequence ID" value="MBP2113352.1"/>
    <property type="molecule type" value="Genomic_DNA"/>
</dbReference>
<keyword evidence="2" id="KW-0732">Signal</keyword>
<feature type="signal peptide" evidence="2">
    <location>
        <begin position="1"/>
        <end position="28"/>
    </location>
</feature>
<dbReference type="PANTHER" id="PTHR43308:SF5">
    <property type="entry name" value="S-LAYER PROTEIN _ PEPTIDOGLYCAN ENDO-BETA-N-ACETYLGLUCOSAMINIDASE"/>
    <property type="match status" value="1"/>
</dbReference>
<dbReference type="Pfam" id="PF00395">
    <property type="entry name" value="SLH"/>
    <property type="match status" value="3"/>
</dbReference>
<dbReference type="Proteomes" id="UP000773462">
    <property type="component" value="Unassembled WGS sequence"/>
</dbReference>
<keyword evidence="5" id="KW-1185">Reference proteome</keyword>
<name>A0ABS4NVN5_9BACL</name>
<accession>A0ABS4NVN5</accession>
<dbReference type="InterPro" id="IPR001119">
    <property type="entry name" value="SLH_dom"/>
</dbReference>
<gene>
    <name evidence="4" type="ORF">J2Z70_003512</name>
</gene>
<sequence length="2105" mass="217292">MFKKMGKIGLAVVLVIGLLPMMSLRAYAAVPSFNEAADFVIEPPVTYSAGKSLTDAKGLQDGSTAVLLNSFVYQGNSYTASNFLRVFNSTGTLITDVNLGSLMDTYYKMTYVSMLALNNGNLLIMYSKSDSSEYNLQLGTVTESTPNAYFMVLNKNGQKVTGQTRLNTFSAASLPQLTRFISAAELSNGDIAFSWQRNDNKSTVTRVFTAAGVPVSSETLLVDANASMSYVAAGDGVYMAAYNSGPSNDNIYLQLFNNNGTSITTINIGARTNEKQLYLSTLSNGNFMFSQYSWQTGITSVSLYDNAGVSQGGFNVNGSLGEASAAVYKKGAMPGFVTVSTDPVSNKAIDDAYNYGTEWSGTQYAYLNYYDNDGTLLYTTDQPVNSAPAVFQGYNEDTWMFNVEYYPKFAVYPAFGDKIVFITTDNTDATHFRITGKLFNREVLTPVVLQSAVADGVPGTTTSTKIDLTFDAAITGLTADDITITDGIGSAVKGSFTGSGTAWSLALTSVTAEGDVSVAVNSPSGYTVSGSPLTATVSLFKPALEPTPAAVINYAAEQLSGLTANGTYTVNGTAVTATADGTLALEQSWLGESLSIVKQGNSTTTVDSAAQALVIPSRPAAPTGVTATDELAIDANNGTLINVTTAMEYKQGVAGTWTDVTGTTVTGLAPGTYEVRVKLTAASFVSEAHSVTVNAYVPTAETTPAAVIDYAAEQLSGLIANGTYTVNGTAVTATAAGTLVLEQSWLGESLSIVKQGNSTTTVDSAAQVLVIPSRPAAPTGVTATDEMGIEANNGTLTNVTAAMEYKPSTGGVWKDVTGTSVTGLAPGTYEVRVKLTPSSFASEAYSVTVNAYVPMVETIPAAVIDYEAEQLSGLLANGLYTVNGTLSIYADAAGKLALDSSWLGTTLSLVKQGNASTTIDSAAQTVSIPVRPAAPAGVTATDETAINAKNGTLTNVTPAMEYKQGAAGVWTDVTGTTVTGLAPGTYYVQTKATLTAFASVAHIVNVVAYVAIPEATPAAVIDYEAEQLSGLTANGTYTLNGTLTVTADADGKLVLDNGWLGSSLSLVKQGNASTTIDSAAQTLTIPARPAAPAGVAATDETAINAKNGTLTNVTTAMEYRKGTAGAWTDVTGTSVSGLVPDTYSIRKKGTVTAFASEAQVVTVNVYVPTLEATPTAVIDYEAEQLSGLTANGTYTLNGSLTVTADADGKLALDNGWLGSPLSLVKQGNASTTIDSAAQTLNIPARPAAPAGVTATDETAIHAKDGTLTNVTTAMEYRKGTAGAWTDVTGTTVTGLAPGVYEVRTKATATPFSSAAVEVTVTSFASEAEVTPAAVIDYTAERLTGLIPEGVYTVNGTAVTATMDGTLPLDGNWLGTTLNIVKTGNGVTTTDSDAQVLSVPARQAAPVGVSVTDVTYNGANDGTLQNLTVQMEYQIGDTGAWTEVTDTTITGLAPGTYYVRVKATSTDFASAIAQVTVHDSDAVIPAAPEVVADDLNNTIVGLNTSMEFSVDDGPFVRYDGTNLPDLSGEHAVKVRVAASGSVPAGPATALTFTTNVLIPTGDLAVSASDPIGAVNDGYTQINVTPAPAEGHKLLYKNFGSGSIVVPNVGDLLTGYTLVGSEGLIPAADGDTIGIAEVDAEDMVVKYGSVIAVVAVTTPVTPTPDPVSPGSGSNPSAGSNTNSGTPSSTVTDVIVLVNGKEENAGKATTTTSGNLRTTTIAVDPARLQAKLDAEGNGAVVTIPMMLDSNIIVGELSGQMIKNMENVAATLVLQTSKGSYTLPASEINIGALAARLGNGAKLEDITLRITIGDASAAMNQVVTAAASRGGLTLAAPVLDFTVTASFGTSTVEVSRFNAYVSRTVALPQGVNPNRLTTGIVVDPDGTVRHVPTRIIQKDGKYYAEINSLTNSTYSVVWHPLTFADVEKHWAKNAVNDMGSRLVINGVNESTFNPNADITRAEFAAIIVRGLGLKLGEGAAKFADVPANSWYAAAVGTASGAGLITGFEDGTFRPDARITREQAMNIIAKAMKLTGLAEQTGTVDTAGVLAAFTDAGRVGAWAKDSLALAASAGLITGRGGNKLEAQANVTRAEVAVLIQRLLQKSELID</sequence>
<evidence type="ECO:0000313" key="4">
    <source>
        <dbReference type="EMBL" id="MBP2113352.1"/>
    </source>
</evidence>
<evidence type="ECO:0000256" key="2">
    <source>
        <dbReference type="SAM" id="SignalP"/>
    </source>
</evidence>
<evidence type="ECO:0000256" key="1">
    <source>
        <dbReference type="SAM" id="MobiDB-lite"/>
    </source>
</evidence>
<evidence type="ECO:0000259" key="3">
    <source>
        <dbReference type="PROSITE" id="PS51272"/>
    </source>
</evidence>
<feature type="domain" description="SLH" evidence="3">
    <location>
        <begin position="2045"/>
        <end position="2105"/>
    </location>
</feature>
<dbReference type="RefSeq" id="WP_209875313.1">
    <property type="nucleotide sequence ID" value="NZ_JAGGLV010000011.1"/>
</dbReference>
<dbReference type="PANTHER" id="PTHR43308">
    <property type="entry name" value="OUTER MEMBRANE PROTEIN ALPHA-RELATED"/>
    <property type="match status" value="1"/>
</dbReference>
<comment type="caution">
    <text evidence="4">The sequence shown here is derived from an EMBL/GenBank/DDBJ whole genome shotgun (WGS) entry which is preliminary data.</text>
</comment>
<feature type="compositionally biased region" description="Low complexity" evidence="1">
    <location>
        <begin position="1666"/>
        <end position="1686"/>
    </location>
</feature>
<protein>
    <submittedName>
        <fullName evidence="4">GH24 family phage-related lysozyme (Muramidase)</fullName>
    </submittedName>
</protein>
<organism evidence="4 5">
    <name type="scientific">Paenibacillus silagei</name>
    <dbReference type="NCBI Taxonomy" id="1670801"/>
    <lineage>
        <taxon>Bacteria</taxon>
        <taxon>Bacillati</taxon>
        <taxon>Bacillota</taxon>
        <taxon>Bacilli</taxon>
        <taxon>Bacillales</taxon>
        <taxon>Paenibacillaceae</taxon>
        <taxon>Paenibacillus</taxon>
    </lineage>
</organism>
<proteinExistence type="predicted"/>
<evidence type="ECO:0000313" key="5">
    <source>
        <dbReference type="Proteomes" id="UP000773462"/>
    </source>
</evidence>
<feature type="chain" id="PRO_5046425301" evidence="2">
    <location>
        <begin position="29"/>
        <end position="2105"/>
    </location>
</feature>
<feature type="region of interest" description="Disordered" evidence="1">
    <location>
        <begin position="1657"/>
        <end position="1686"/>
    </location>
</feature>
<dbReference type="PROSITE" id="PS51272">
    <property type="entry name" value="SLH"/>
    <property type="match status" value="3"/>
</dbReference>
<reference evidence="4 5" key="1">
    <citation type="submission" date="2021-03" db="EMBL/GenBank/DDBJ databases">
        <title>Genomic Encyclopedia of Type Strains, Phase IV (KMG-IV): sequencing the most valuable type-strain genomes for metagenomic binning, comparative biology and taxonomic classification.</title>
        <authorList>
            <person name="Goeker M."/>
        </authorList>
    </citation>
    <scope>NUCLEOTIDE SEQUENCE [LARGE SCALE GENOMIC DNA]</scope>
    <source>
        <strain evidence="4 5">DSM 101953</strain>
    </source>
</reference>
<feature type="domain" description="SLH" evidence="3">
    <location>
        <begin position="1914"/>
        <end position="1973"/>
    </location>
</feature>
<dbReference type="InterPro" id="IPR051465">
    <property type="entry name" value="Cell_Envelope_Struct_Comp"/>
</dbReference>